<evidence type="ECO:0000256" key="1">
    <source>
        <dbReference type="SAM" id="MobiDB-lite"/>
    </source>
</evidence>
<feature type="region of interest" description="Disordered" evidence="1">
    <location>
        <begin position="35"/>
        <end position="106"/>
    </location>
</feature>
<protein>
    <submittedName>
        <fullName evidence="2">Uncharacterized protein</fullName>
    </submittedName>
</protein>
<feature type="region of interest" description="Disordered" evidence="1">
    <location>
        <begin position="1"/>
        <end position="21"/>
    </location>
</feature>
<evidence type="ECO:0000313" key="3">
    <source>
        <dbReference type="Proteomes" id="UP001212152"/>
    </source>
</evidence>
<feature type="compositionally biased region" description="Pro residues" evidence="1">
    <location>
        <begin position="43"/>
        <end position="56"/>
    </location>
</feature>
<accession>A0AAD5TFV0</accession>
<sequence length="216" mass="23131">MSSPPLTRWGPPYPNQSSRPIVKLSAVRKSAWRFATSSAATAPPRPTPASAPPVPKTEPAATKNADDNKPLTRWGPAPEAAADDEPSTRWGAPEPPKPQEGPSNRYLNITTGPAGIQYSVGHAYAQNKNTDSANDAAVAASAEWDGGSNANGEGEQEASDEETVGWDDTVFLPVDITIESLMDNLLEIAEEHRVSIDYKENTLRIRADTQEQLCAA</sequence>
<name>A0AAD5TFV0_9FUNG</name>
<feature type="region of interest" description="Disordered" evidence="1">
    <location>
        <begin position="134"/>
        <end position="163"/>
    </location>
</feature>
<proteinExistence type="predicted"/>
<dbReference type="AlphaFoldDB" id="A0AAD5TFV0"/>
<feature type="compositionally biased region" description="Acidic residues" evidence="1">
    <location>
        <begin position="154"/>
        <end position="163"/>
    </location>
</feature>
<dbReference type="Proteomes" id="UP001212152">
    <property type="component" value="Unassembled WGS sequence"/>
</dbReference>
<evidence type="ECO:0000313" key="2">
    <source>
        <dbReference type="EMBL" id="KAJ3174660.1"/>
    </source>
</evidence>
<reference evidence="2" key="1">
    <citation type="submission" date="2020-05" db="EMBL/GenBank/DDBJ databases">
        <title>Phylogenomic resolution of chytrid fungi.</title>
        <authorList>
            <person name="Stajich J.E."/>
            <person name="Amses K."/>
            <person name="Simmons R."/>
            <person name="Seto K."/>
            <person name="Myers J."/>
            <person name="Bonds A."/>
            <person name="Quandt C.A."/>
            <person name="Barry K."/>
            <person name="Liu P."/>
            <person name="Grigoriev I."/>
            <person name="Longcore J.E."/>
            <person name="James T.Y."/>
        </authorList>
    </citation>
    <scope>NUCLEOTIDE SEQUENCE</scope>
    <source>
        <strain evidence="2">JEL0379</strain>
    </source>
</reference>
<organism evidence="2 3">
    <name type="scientific">Geranomyces variabilis</name>
    <dbReference type="NCBI Taxonomy" id="109894"/>
    <lineage>
        <taxon>Eukaryota</taxon>
        <taxon>Fungi</taxon>
        <taxon>Fungi incertae sedis</taxon>
        <taxon>Chytridiomycota</taxon>
        <taxon>Chytridiomycota incertae sedis</taxon>
        <taxon>Chytridiomycetes</taxon>
        <taxon>Spizellomycetales</taxon>
        <taxon>Powellomycetaceae</taxon>
        <taxon>Geranomyces</taxon>
    </lineage>
</organism>
<dbReference type="EMBL" id="JADGJQ010000062">
    <property type="protein sequence ID" value="KAJ3174660.1"/>
    <property type="molecule type" value="Genomic_DNA"/>
</dbReference>
<gene>
    <name evidence="2" type="ORF">HDU87_007032</name>
</gene>
<comment type="caution">
    <text evidence="2">The sequence shown here is derived from an EMBL/GenBank/DDBJ whole genome shotgun (WGS) entry which is preliminary data.</text>
</comment>
<keyword evidence="3" id="KW-1185">Reference proteome</keyword>